<dbReference type="EMBL" id="JAEPRB010000015">
    <property type="protein sequence ID" value="KAG2226626.1"/>
    <property type="molecule type" value="Genomic_DNA"/>
</dbReference>
<name>A0A8H7VL06_9FUNG</name>
<feature type="transmembrane region" description="Helical" evidence="5">
    <location>
        <begin position="108"/>
        <end position="128"/>
    </location>
</feature>
<evidence type="ECO:0000256" key="3">
    <source>
        <dbReference type="ARBA" id="ARBA00022989"/>
    </source>
</evidence>
<feature type="transmembrane region" description="Helical" evidence="5">
    <location>
        <begin position="73"/>
        <end position="96"/>
    </location>
</feature>
<dbReference type="Gene3D" id="1.20.1720.10">
    <property type="entry name" value="Multidrug resistance protein D"/>
    <property type="match status" value="1"/>
</dbReference>
<evidence type="ECO:0000256" key="2">
    <source>
        <dbReference type="ARBA" id="ARBA00022692"/>
    </source>
</evidence>
<dbReference type="Proteomes" id="UP000646827">
    <property type="component" value="Unassembled WGS sequence"/>
</dbReference>
<dbReference type="InterPro" id="IPR011701">
    <property type="entry name" value="MFS"/>
</dbReference>
<gene>
    <name evidence="7" type="ORF">INT45_005112</name>
</gene>
<feature type="transmembrane region" description="Helical" evidence="5">
    <location>
        <begin position="134"/>
        <end position="159"/>
    </location>
</feature>
<dbReference type="GO" id="GO:0022857">
    <property type="term" value="F:transmembrane transporter activity"/>
    <property type="evidence" value="ECO:0007669"/>
    <property type="project" value="InterPro"/>
</dbReference>
<dbReference type="Gene3D" id="1.20.1250.20">
    <property type="entry name" value="MFS general substrate transporter like domains"/>
    <property type="match status" value="1"/>
</dbReference>
<dbReference type="PROSITE" id="PS50850">
    <property type="entry name" value="MFS"/>
    <property type="match status" value="1"/>
</dbReference>
<evidence type="ECO:0000256" key="5">
    <source>
        <dbReference type="SAM" id="Phobius"/>
    </source>
</evidence>
<feature type="transmembrane region" description="Helical" evidence="5">
    <location>
        <begin position="339"/>
        <end position="360"/>
    </location>
</feature>
<dbReference type="AlphaFoldDB" id="A0A8H7VL06"/>
<feature type="transmembrane region" description="Helical" evidence="5">
    <location>
        <begin position="302"/>
        <end position="327"/>
    </location>
</feature>
<evidence type="ECO:0000256" key="1">
    <source>
        <dbReference type="ARBA" id="ARBA00004141"/>
    </source>
</evidence>
<comment type="caution">
    <text evidence="7">The sequence shown here is derived from an EMBL/GenBank/DDBJ whole genome shotgun (WGS) entry which is preliminary data.</text>
</comment>
<evidence type="ECO:0000256" key="4">
    <source>
        <dbReference type="ARBA" id="ARBA00023136"/>
    </source>
</evidence>
<keyword evidence="4 5" id="KW-0472">Membrane</keyword>
<dbReference type="InterPro" id="IPR036259">
    <property type="entry name" value="MFS_trans_sf"/>
</dbReference>
<proteinExistence type="predicted"/>
<feature type="transmembrane region" description="Helical" evidence="5">
    <location>
        <begin position="198"/>
        <end position="218"/>
    </location>
</feature>
<dbReference type="Pfam" id="PF07690">
    <property type="entry name" value="MFS_1"/>
    <property type="match status" value="1"/>
</dbReference>
<feature type="transmembrane region" description="Helical" evidence="5">
    <location>
        <begin position="475"/>
        <end position="495"/>
    </location>
</feature>
<dbReference type="SUPFAM" id="SSF103473">
    <property type="entry name" value="MFS general substrate transporter"/>
    <property type="match status" value="1"/>
</dbReference>
<keyword evidence="3 5" id="KW-1133">Transmembrane helix</keyword>
<evidence type="ECO:0000313" key="8">
    <source>
        <dbReference type="Proteomes" id="UP000646827"/>
    </source>
</evidence>
<accession>A0A8H7VL06</accession>
<dbReference type="InterPro" id="IPR020846">
    <property type="entry name" value="MFS_dom"/>
</dbReference>
<dbReference type="PANTHER" id="PTHR23502:SF5">
    <property type="entry name" value="QUINIDINE RESISTANCE PROTEIN 3"/>
    <property type="match status" value="1"/>
</dbReference>
<dbReference type="GO" id="GO:0005886">
    <property type="term" value="C:plasma membrane"/>
    <property type="evidence" value="ECO:0007669"/>
    <property type="project" value="TreeGrafter"/>
</dbReference>
<feature type="transmembrane region" description="Helical" evidence="5">
    <location>
        <begin position="381"/>
        <end position="402"/>
    </location>
</feature>
<feature type="domain" description="Major facilitator superfamily (MFS) profile" evidence="6">
    <location>
        <begin position="42"/>
        <end position="500"/>
    </location>
</feature>
<protein>
    <recommendedName>
        <fullName evidence="6">Major facilitator superfamily (MFS) profile domain-containing protein</fullName>
    </recommendedName>
</protein>
<dbReference type="OrthoDB" id="3936150at2759"/>
<reference evidence="7 8" key="1">
    <citation type="submission" date="2020-12" db="EMBL/GenBank/DDBJ databases">
        <title>Metabolic potential, ecology and presence of endohyphal bacteria is reflected in genomic diversity of Mucoromycotina.</title>
        <authorList>
            <person name="Muszewska A."/>
            <person name="Okrasinska A."/>
            <person name="Steczkiewicz K."/>
            <person name="Drgas O."/>
            <person name="Orlowska M."/>
            <person name="Perlinska-Lenart U."/>
            <person name="Aleksandrzak-Piekarczyk T."/>
            <person name="Szatraj K."/>
            <person name="Zielenkiewicz U."/>
            <person name="Pilsyk S."/>
            <person name="Malc E."/>
            <person name="Mieczkowski P."/>
            <person name="Kruszewska J.S."/>
            <person name="Biernat P."/>
            <person name="Pawlowska J."/>
        </authorList>
    </citation>
    <scope>NUCLEOTIDE SEQUENCE [LARGE SCALE GENOMIC DNA]</scope>
    <source>
        <strain evidence="7 8">CBS 142.35</strain>
    </source>
</reference>
<feature type="transmembrane region" description="Helical" evidence="5">
    <location>
        <begin position="171"/>
        <end position="192"/>
    </location>
</feature>
<evidence type="ECO:0000313" key="7">
    <source>
        <dbReference type="EMBL" id="KAG2226626.1"/>
    </source>
</evidence>
<comment type="subcellular location">
    <subcellularLocation>
        <location evidence="1">Membrane</location>
        <topology evidence="1">Multi-pass membrane protein</topology>
    </subcellularLocation>
</comment>
<dbReference type="PANTHER" id="PTHR23502">
    <property type="entry name" value="MAJOR FACILITATOR SUPERFAMILY"/>
    <property type="match status" value="1"/>
</dbReference>
<organism evidence="7 8">
    <name type="scientific">Circinella minor</name>
    <dbReference type="NCBI Taxonomy" id="1195481"/>
    <lineage>
        <taxon>Eukaryota</taxon>
        <taxon>Fungi</taxon>
        <taxon>Fungi incertae sedis</taxon>
        <taxon>Mucoromycota</taxon>
        <taxon>Mucoromycotina</taxon>
        <taxon>Mucoromycetes</taxon>
        <taxon>Mucorales</taxon>
        <taxon>Lichtheimiaceae</taxon>
        <taxon>Circinella</taxon>
    </lineage>
</organism>
<evidence type="ECO:0000259" key="6">
    <source>
        <dbReference type="PROSITE" id="PS50850"/>
    </source>
</evidence>
<feature type="transmembrane region" description="Helical" evidence="5">
    <location>
        <begin position="40"/>
        <end position="61"/>
    </location>
</feature>
<keyword evidence="2 5" id="KW-0812">Transmembrane</keyword>
<keyword evidence="8" id="KW-1185">Reference proteome</keyword>
<sequence>MEPQSENNKKSRFIQWLKSRLLIRPAVDRDPRLSSNKTKIGILSILMMQASMPGLSSTIYFPGLPTITSELNAPNIATILTAALFVLFMGIAPVFWGSLSDYYQTRRFLLIIAMVIFTAASLGCALISNIWSLIVFRCIQSVGSSAAMAVGGGCLADLYNVENRGGPTSNLFLSMFIGPLIGPIIGGFLTISNLTWRSTFLFCVAFGSFVLIITFLFMPETYRDNKKFDIDTTLPTTLPLSPVISATTVLEEHKNSEIFDKNDSAHFKNNKKCNQQHQQQEKIKKKTFNPIRPLLMLRYPHVLLPSLVGGIVFGSFFALEAVLPILYEEIYGFTPWELGLCYLGGGVGSIVGAVFQGCVSDKLLLRAREKRDGKHKIEDRIGINLWPCCLIFIPAGLLMFGWSAEYKLSYWIGIVAFGIQTFGMNQVLPETNAYLLDATPGEGASVLAAATLVRMTFACVLTLCASPLLQLLGPGFLFVIFAALSWIAAGLMLINKIYGRNMRRRVGFEQDEEMD</sequence>